<evidence type="ECO:0000313" key="8">
    <source>
        <dbReference type="Proteomes" id="UP000028990"/>
    </source>
</evidence>
<keyword evidence="8" id="KW-1185">Reference proteome</keyword>
<evidence type="ECO:0000256" key="2">
    <source>
        <dbReference type="ARBA" id="ARBA00022723"/>
    </source>
</evidence>
<evidence type="ECO:0000256" key="1">
    <source>
        <dbReference type="ARBA" id="ARBA00008287"/>
    </source>
</evidence>
<dbReference type="OMA" id="INFSWRT"/>
<evidence type="ECO:0000256" key="3">
    <source>
        <dbReference type="ARBA" id="ARBA00022771"/>
    </source>
</evidence>
<sequence>MAIEFGDPTSGFRHTEVMQFINNEILMNGGDQDFYLIFRSRAWKDVEDALYNILGDEDIPRSHKRACTWSALALVPRVVGKQREQHMRNVKWLKEQLGTHQSLSWALDSELQQLCQQRDEAVTQLSITRSALHQVQSECDMLRGRLLQFERCVPVGPLTQDTVPNPQAGQLGATAWPLYSEQQRDVWAMGEQGRVFFETPVAAPASAAYMPISPISGSPSFWAPSMPLPLPVLMPSPFPLSAPFPMELPPLQLLTPAVIIEPEAIAPFQMPPAGIYPPGPLLALGNFQDEMAPLWDHSCYEQVEGPEMLQGSVPGDNGSLRQTDLQRPQGMSVLGERGYHRQEGDPERPLEMTPLGQRRNPNQKEGPLWLHGAPFLGENWQYNQEEGQGRPQWVDFLGDSRRPRQEDNQEGAQHIVFPGFSDIQSQAEVLDKAQDVTHAVIDGSHSKEGGTEYIQAKAQDVTHAVIDGSHSKEGGTEYIQAKAQDVTHAVIDGSHSKEEGTEYIQAMTAPGTSGSDTQGGVEKGQGVIPTQFSRMPEDEERPQCMISLGLKSHKQEESSERAQDATLWKSPSQALRESPKKQQPQQQKTEENQEKKTLESQEQKSVSRRSPMSWDCPWCKALNFSWHTTCSKCKKKICMPVESGDVDPEQTQ</sequence>
<dbReference type="InterPro" id="IPR001876">
    <property type="entry name" value="Znf_RanBP2"/>
</dbReference>
<dbReference type="Proteomes" id="UP000028990">
    <property type="component" value="Unassembled WGS sequence"/>
</dbReference>
<dbReference type="Pfam" id="PF20864">
    <property type="entry name" value="Zn_ribbon_TEX13"/>
    <property type="match status" value="1"/>
</dbReference>
<dbReference type="PROSITE" id="PS01358">
    <property type="entry name" value="ZF_RANBP2_1"/>
    <property type="match status" value="1"/>
</dbReference>
<evidence type="ECO:0000256" key="5">
    <source>
        <dbReference type="SAM" id="MobiDB-lite"/>
    </source>
</evidence>
<feature type="compositionally biased region" description="Basic and acidic residues" evidence="5">
    <location>
        <begin position="588"/>
        <end position="602"/>
    </location>
</feature>
<evidence type="ECO:0000313" key="7">
    <source>
        <dbReference type="EMBL" id="KFO21030.1"/>
    </source>
</evidence>
<dbReference type="AlphaFoldDB" id="A0A091CTX6"/>
<accession>A0A091CTX6</accession>
<proteinExistence type="inferred from homology"/>
<dbReference type="STRING" id="885580.ENSFDAP00000015648"/>
<dbReference type="Pfam" id="PF20868">
    <property type="entry name" value="TX13_rpt"/>
    <property type="match status" value="1"/>
</dbReference>
<feature type="region of interest" description="Disordered" evidence="5">
    <location>
        <begin position="337"/>
        <end position="365"/>
    </location>
</feature>
<comment type="similarity">
    <text evidence="1">Belongs to the TEX13 family.</text>
</comment>
<dbReference type="GO" id="GO:0008270">
    <property type="term" value="F:zinc ion binding"/>
    <property type="evidence" value="ECO:0007669"/>
    <property type="project" value="UniProtKB-KW"/>
</dbReference>
<dbReference type="PANTHER" id="PTHR23111:SF28">
    <property type="entry name" value="TESTIS-EXPRESSED PROTEIN 13D"/>
    <property type="match status" value="1"/>
</dbReference>
<dbReference type="Gene3D" id="4.10.1060.10">
    <property type="entry name" value="Zinc finger, RanBP2-type"/>
    <property type="match status" value="1"/>
</dbReference>
<dbReference type="Pfam" id="PF15186">
    <property type="entry name" value="TEX13"/>
    <property type="match status" value="1"/>
</dbReference>
<dbReference type="InterPro" id="IPR049367">
    <property type="entry name" value="TX13C/D_rpt"/>
</dbReference>
<gene>
    <name evidence="7" type="ORF">H920_17588</name>
</gene>
<feature type="region of interest" description="Disordered" evidence="5">
    <location>
        <begin position="552"/>
        <end position="615"/>
    </location>
</feature>
<feature type="compositionally biased region" description="Basic and acidic residues" evidence="5">
    <location>
        <begin position="553"/>
        <end position="563"/>
    </location>
</feature>
<feature type="domain" description="RanBP2-type" evidence="6">
    <location>
        <begin position="614"/>
        <end position="633"/>
    </location>
</feature>
<dbReference type="eggNOG" id="ENOG502QR8U">
    <property type="taxonomic scope" value="Eukaryota"/>
</dbReference>
<feature type="compositionally biased region" description="Basic and acidic residues" evidence="5">
    <location>
        <begin position="337"/>
        <end position="350"/>
    </location>
</feature>
<protein>
    <submittedName>
        <fullName evidence="7">Testis-expressed sequence 13B protein</fullName>
    </submittedName>
</protein>
<dbReference type="EMBL" id="KN124495">
    <property type="protein sequence ID" value="KFO21030.1"/>
    <property type="molecule type" value="Genomic_DNA"/>
</dbReference>
<keyword evidence="3" id="KW-0863">Zinc-finger</keyword>
<reference evidence="7 8" key="1">
    <citation type="submission" date="2013-11" db="EMBL/GenBank/DDBJ databases">
        <title>The Damaraland mole rat (Fukomys damarensis) genome and evolution of African mole rats.</title>
        <authorList>
            <person name="Gladyshev V.N."/>
            <person name="Fang X."/>
        </authorList>
    </citation>
    <scope>NUCLEOTIDE SEQUENCE [LARGE SCALE GENOMIC DNA]</scope>
    <source>
        <tissue evidence="7">Liver</tissue>
    </source>
</reference>
<evidence type="ECO:0000259" key="6">
    <source>
        <dbReference type="PROSITE" id="PS01358"/>
    </source>
</evidence>
<dbReference type="InterPro" id="IPR049534">
    <property type="entry name" value="TEX13A/C/D_Znf"/>
</dbReference>
<dbReference type="GO" id="GO:0003729">
    <property type="term" value="F:mRNA binding"/>
    <property type="evidence" value="ECO:0007669"/>
    <property type="project" value="TreeGrafter"/>
</dbReference>
<keyword evidence="2" id="KW-0479">Metal-binding</keyword>
<dbReference type="OrthoDB" id="9527063at2759"/>
<name>A0A091CTX6_FUKDA</name>
<dbReference type="PANTHER" id="PTHR23111">
    <property type="entry name" value="ZINC FINGER PROTEIN"/>
    <property type="match status" value="1"/>
</dbReference>
<dbReference type="InterPro" id="IPR028193">
    <property type="entry name" value="TEX13A-D_N"/>
</dbReference>
<evidence type="ECO:0000256" key="4">
    <source>
        <dbReference type="ARBA" id="ARBA00022833"/>
    </source>
</evidence>
<keyword evidence="4" id="KW-0862">Zinc</keyword>
<organism evidence="7 8">
    <name type="scientific">Fukomys damarensis</name>
    <name type="common">Damaraland mole rat</name>
    <name type="synonym">Cryptomys damarensis</name>
    <dbReference type="NCBI Taxonomy" id="885580"/>
    <lineage>
        <taxon>Eukaryota</taxon>
        <taxon>Metazoa</taxon>
        <taxon>Chordata</taxon>
        <taxon>Craniata</taxon>
        <taxon>Vertebrata</taxon>
        <taxon>Euteleostomi</taxon>
        <taxon>Mammalia</taxon>
        <taxon>Eutheria</taxon>
        <taxon>Euarchontoglires</taxon>
        <taxon>Glires</taxon>
        <taxon>Rodentia</taxon>
        <taxon>Hystricomorpha</taxon>
        <taxon>Bathyergidae</taxon>
        <taxon>Fukomys</taxon>
    </lineage>
</organism>